<dbReference type="PANTHER" id="PTHR34106:SF5">
    <property type="entry name" value="GLYCOSIDASE"/>
    <property type="match status" value="1"/>
</dbReference>
<dbReference type="PANTHER" id="PTHR34106">
    <property type="entry name" value="GLYCOSIDASE"/>
    <property type="match status" value="1"/>
</dbReference>
<reference evidence="5" key="1">
    <citation type="submission" date="2016-12" db="EMBL/GenBank/DDBJ databases">
        <authorList>
            <person name="Varghese N."/>
            <person name="Submissions S."/>
        </authorList>
    </citation>
    <scope>NUCLEOTIDE SEQUENCE [LARGE SCALE GENOMIC DNA]</scope>
    <source>
        <strain evidence="5">DSM 18830</strain>
    </source>
</reference>
<dbReference type="RefSeq" id="WP_073583134.1">
    <property type="nucleotide sequence ID" value="NZ_CBCSEA010000006.1"/>
</dbReference>
<dbReference type="STRING" id="416016.SAMN05443547_1591"/>
<protein>
    <submittedName>
        <fullName evidence="4">Predicted glycosyl hydrolase, GH43/DUF377 family</fullName>
    </submittedName>
</protein>
<proteinExistence type="inferred from homology"/>
<organism evidence="4 5">
    <name type="scientific">Flavobacterium cucumis</name>
    <dbReference type="NCBI Taxonomy" id="416016"/>
    <lineage>
        <taxon>Bacteria</taxon>
        <taxon>Pseudomonadati</taxon>
        <taxon>Bacteroidota</taxon>
        <taxon>Flavobacteriia</taxon>
        <taxon>Flavobacteriales</taxon>
        <taxon>Flavobacteriaceae</taxon>
        <taxon>Flavobacterium</taxon>
    </lineage>
</organism>
<dbReference type="SUPFAM" id="SSF75005">
    <property type="entry name" value="Arabinanase/levansucrase/invertase"/>
    <property type="match status" value="1"/>
</dbReference>
<keyword evidence="1" id="KW-0328">Glycosyltransferase</keyword>
<dbReference type="Proteomes" id="UP000184611">
    <property type="component" value="Unassembled WGS sequence"/>
</dbReference>
<dbReference type="Gene3D" id="2.115.10.20">
    <property type="entry name" value="Glycosyl hydrolase domain, family 43"/>
    <property type="match status" value="1"/>
</dbReference>
<dbReference type="AlphaFoldDB" id="A0A1M7ZWL1"/>
<dbReference type="Pfam" id="PF04041">
    <property type="entry name" value="Glyco_hydro_130"/>
    <property type="match status" value="1"/>
</dbReference>
<dbReference type="CDD" id="cd18614">
    <property type="entry name" value="GH130"/>
    <property type="match status" value="1"/>
</dbReference>
<dbReference type="PIRSF" id="PIRSF016202">
    <property type="entry name" value="PH1107"/>
    <property type="match status" value="1"/>
</dbReference>
<comment type="similarity">
    <text evidence="3">Belongs to the glycosyl hydrolase 130 family.</text>
</comment>
<dbReference type="OrthoDB" id="9775877at2"/>
<evidence type="ECO:0000256" key="2">
    <source>
        <dbReference type="ARBA" id="ARBA00022679"/>
    </source>
</evidence>
<gene>
    <name evidence="4" type="ORF">SAMN05443547_1591</name>
</gene>
<accession>A0A1M7ZWL1</accession>
<evidence type="ECO:0000256" key="1">
    <source>
        <dbReference type="ARBA" id="ARBA00022676"/>
    </source>
</evidence>
<dbReference type="GO" id="GO:0016787">
    <property type="term" value="F:hydrolase activity"/>
    <property type="evidence" value="ECO:0007669"/>
    <property type="project" value="UniProtKB-KW"/>
</dbReference>
<dbReference type="InterPro" id="IPR007184">
    <property type="entry name" value="Mannoside_phosphorylase"/>
</dbReference>
<dbReference type="InterPro" id="IPR023296">
    <property type="entry name" value="Glyco_hydro_beta-prop_sf"/>
</dbReference>
<keyword evidence="5" id="KW-1185">Reference proteome</keyword>
<evidence type="ECO:0000313" key="5">
    <source>
        <dbReference type="Proteomes" id="UP000184611"/>
    </source>
</evidence>
<dbReference type="GO" id="GO:0016757">
    <property type="term" value="F:glycosyltransferase activity"/>
    <property type="evidence" value="ECO:0007669"/>
    <property type="project" value="UniProtKB-KW"/>
</dbReference>
<sequence>MIKVKKEGIVLEKRTLGFEWEGVLNPAVIKHADHIHVFYRAVAKRNYSSIGYAKFKSPFEILERTDVPLIFPQFDYEEHGIEDGRIVLIDDVFYFSYCAYDGVNALGALATSKDLVHWEKKGIIVPQIMFHEFKRLAETKGKINEKYIRYNEHDQIRERKGKKVLVWDKNVVFFPRKINGKLCFLHRIKPDIQIVSIEKISELNTDFWQNYLLKFKDNIVLAPKFEHEISYIGAGCPPIETKEGWLLIYHGVHDTVKGYVYCACAALLELENPKNEIVRLPYPLFGPELIWEIKGEVNNVCFPTGTIIQDDTLHIYYGAADSRIGCATVSLSELLTELLRHLKYY</sequence>
<name>A0A1M7ZWL1_9FLAO</name>
<evidence type="ECO:0000256" key="3">
    <source>
        <dbReference type="ARBA" id="ARBA00024356"/>
    </source>
</evidence>
<dbReference type="EMBL" id="FRYK01000002">
    <property type="protein sequence ID" value="SHO73236.1"/>
    <property type="molecule type" value="Genomic_DNA"/>
</dbReference>
<keyword evidence="4" id="KW-0378">Hydrolase</keyword>
<evidence type="ECO:0000313" key="4">
    <source>
        <dbReference type="EMBL" id="SHO73236.1"/>
    </source>
</evidence>
<keyword evidence="2" id="KW-0808">Transferase</keyword>